<evidence type="ECO:0000313" key="3">
    <source>
        <dbReference type="Proteomes" id="UP000016935"/>
    </source>
</evidence>
<organism evidence="2 3">
    <name type="scientific">Exserohilum turcicum (strain 28A)</name>
    <name type="common">Northern leaf blight fungus</name>
    <name type="synonym">Setosphaeria turcica</name>
    <dbReference type="NCBI Taxonomy" id="671987"/>
    <lineage>
        <taxon>Eukaryota</taxon>
        <taxon>Fungi</taxon>
        <taxon>Dikarya</taxon>
        <taxon>Ascomycota</taxon>
        <taxon>Pezizomycotina</taxon>
        <taxon>Dothideomycetes</taxon>
        <taxon>Pleosporomycetidae</taxon>
        <taxon>Pleosporales</taxon>
        <taxon>Pleosporineae</taxon>
        <taxon>Pleosporaceae</taxon>
        <taxon>Exserohilum</taxon>
    </lineage>
</organism>
<dbReference type="EMBL" id="KB908866">
    <property type="protein sequence ID" value="EOA81307.1"/>
    <property type="molecule type" value="Genomic_DNA"/>
</dbReference>
<accession>R0JYJ3</accession>
<reference evidence="2 3" key="1">
    <citation type="journal article" date="2012" name="PLoS Pathog.">
        <title>Diverse lifestyles and strategies of plant pathogenesis encoded in the genomes of eighteen Dothideomycetes fungi.</title>
        <authorList>
            <person name="Ohm R.A."/>
            <person name="Feau N."/>
            <person name="Henrissat B."/>
            <person name="Schoch C.L."/>
            <person name="Horwitz B.A."/>
            <person name="Barry K.W."/>
            <person name="Condon B.J."/>
            <person name="Copeland A.C."/>
            <person name="Dhillon B."/>
            <person name="Glaser F."/>
            <person name="Hesse C.N."/>
            <person name="Kosti I."/>
            <person name="LaButti K."/>
            <person name="Lindquist E.A."/>
            <person name="Lucas S."/>
            <person name="Salamov A.A."/>
            <person name="Bradshaw R.E."/>
            <person name="Ciuffetti L."/>
            <person name="Hamelin R.C."/>
            <person name="Kema G.H.J."/>
            <person name="Lawrence C."/>
            <person name="Scott J.A."/>
            <person name="Spatafora J.W."/>
            <person name="Turgeon B.G."/>
            <person name="de Wit P.J.G.M."/>
            <person name="Zhong S."/>
            <person name="Goodwin S.B."/>
            <person name="Grigoriev I.V."/>
        </authorList>
    </citation>
    <scope>NUCLEOTIDE SEQUENCE [LARGE SCALE GENOMIC DNA]</scope>
    <source>
        <strain evidence="3">28A</strain>
    </source>
</reference>
<evidence type="ECO:0000313" key="2">
    <source>
        <dbReference type="EMBL" id="EOA81307.1"/>
    </source>
</evidence>
<protein>
    <submittedName>
        <fullName evidence="2">Uncharacterized protein</fullName>
    </submittedName>
</protein>
<keyword evidence="3" id="KW-1185">Reference proteome</keyword>
<name>R0JYJ3_EXST2</name>
<gene>
    <name evidence="2" type="ORF">SETTUDRAFT_157255</name>
</gene>
<evidence type="ECO:0000256" key="1">
    <source>
        <dbReference type="SAM" id="MobiDB-lite"/>
    </source>
</evidence>
<dbReference type="HOGENOM" id="CLU_1366997_0_0_1"/>
<dbReference type="AlphaFoldDB" id="R0JYJ3"/>
<dbReference type="Proteomes" id="UP000016935">
    <property type="component" value="Unassembled WGS sequence"/>
</dbReference>
<reference evidence="2 3" key="2">
    <citation type="journal article" date="2013" name="PLoS Genet.">
        <title>Comparative genome structure, secondary metabolite, and effector coding capacity across Cochliobolus pathogens.</title>
        <authorList>
            <person name="Condon B.J."/>
            <person name="Leng Y."/>
            <person name="Wu D."/>
            <person name="Bushley K.E."/>
            <person name="Ohm R.A."/>
            <person name="Otillar R."/>
            <person name="Martin J."/>
            <person name="Schackwitz W."/>
            <person name="Grimwood J."/>
            <person name="MohdZainudin N."/>
            <person name="Xue C."/>
            <person name="Wang R."/>
            <person name="Manning V.A."/>
            <person name="Dhillon B."/>
            <person name="Tu Z.J."/>
            <person name="Steffenson B.J."/>
            <person name="Salamov A."/>
            <person name="Sun H."/>
            <person name="Lowry S."/>
            <person name="LaButti K."/>
            <person name="Han J."/>
            <person name="Copeland A."/>
            <person name="Lindquist E."/>
            <person name="Barry K."/>
            <person name="Schmutz J."/>
            <person name="Baker S.E."/>
            <person name="Ciuffetti L.M."/>
            <person name="Grigoriev I.V."/>
            <person name="Zhong S."/>
            <person name="Turgeon B.G."/>
        </authorList>
    </citation>
    <scope>NUCLEOTIDE SEQUENCE [LARGE SCALE GENOMIC DNA]</scope>
    <source>
        <strain evidence="3">28A</strain>
    </source>
</reference>
<proteinExistence type="predicted"/>
<dbReference type="RefSeq" id="XP_008030815.1">
    <property type="nucleotide sequence ID" value="XM_008032624.1"/>
</dbReference>
<sequence length="200" mass="21649">MQAEFRGAPTPPERASVAADRRRSRLLLLRAKTMVIDGGRGEWTSCGSVLQPLRLIYFGLDCHQRAMISRQGDADPPPARPIPACRASRQPPSHQLRVESRRPCPKLVSAPNMLLALLLSLPLASLRHVAALLCSALLCSAVPSSPPSLGLWALGSGLWALSLPWPSCCPTEATIRLELVGHSKLLHADVTHVGNTELKR</sequence>
<dbReference type="GeneID" id="19397714"/>
<feature type="region of interest" description="Disordered" evidence="1">
    <location>
        <begin position="70"/>
        <end position="95"/>
    </location>
</feature>